<reference evidence="3" key="1">
    <citation type="submission" date="2022-08" db="EMBL/GenBank/DDBJ databases">
        <authorList>
            <person name="Kallberg Y."/>
            <person name="Tangrot J."/>
            <person name="Rosling A."/>
        </authorList>
    </citation>
    <scope>NUCLEOTIDE SEQUENCE</scope>
    <source>
        <strain evidence="3">Wild A</strain>
    </source>
</reference>
<keyword evidence="4" id="KW-1185">Reference proteome</keyword>
<evidence type="ECO:0000313" key="4">
    <source>
        <dbReference type="Proteomes" id="UP001153678"/>
    </source>
</evidence>
<gene>
    <name evidence="3" type="ORF">FWILDA_LOCUS4642</name>
</gene>
<dbReference type="AlphaFoldDB" id="A0A9W4WXC5"/>
<dbReference type="EMBL" id="CAMKVN010000713">
    <property type="protein sequence ID" value="CAI2170560.1"/>
    <property type="molecule type" value="Genomic_DNA"/>
</dbReference>
<protein>
    <submittedName>
        <fullName evidence="3">7052_t:CDS:1</fullName>
    </submittedName>
</protein>
<dbReference type="Proteomes" id="UP001153678">
    <property type="component" value="Unassembled WGS sequence"/>
</dbReference>
<keyword evidence="2" id="KW-0472">Membrane</keyword>
<feature type="coiled-coil region" evidence="1">
    <location>
        <begin position="65"/>
        <end position="103"/>
    </location>
</feature>
<keyword evidence="1" id="KW-0175">Coiled coil</keyword>
<evidence type="ECO:0000313" key="3">
    <source>
        <dbReference type="EMBL" id="CAI2170560.1"/>
    </source>
</evidence>
<organism evidence="3 4">
    <name type="scientific">Funneliformis geosporum</name>
    <dbReference type="NCBI Taxonomy" id="1117311"/>
    <lineage>
        <taxon>Eukaryota</taxon>
        <taxon>Fungi</taxon>
        <taxon>Fungi incertae sedis</taxon>
        <taxon>Mucoromycota</taxon>
        <taxon>Glomeromycotina</taxon>
        <taxon>Glomeromycetes</taxon>
        <taxon>Glomerales</taxon>
        <taxon>Glomeraceae</taxon>
        <taxon>Funneliformis</taxon>
    </lineage>
</organism>
<evidence type="ECO:0000256" key="1">
    <source>
        <dbReference type="SAM" id="Coils"/>
    </source>
</evidence>
<evidence type="ECO:0000256" key="2">
    <source>
        <dbReference type="SAM" id="Phobius"/>
    </source>
</evidence>
<keyword evidence="2" id="KW-0812">Transmembrane</keyword>
<proteinExistence type="predicted"/>
<name>A0A9W4WXC5_9GLOM</name>
<sequence>MSDPKVRRKLLDLKITNKSLLTINADYEERIKTQSSKLSILPSFKSMKNVQQLQHEHISKVEQLMRELSVKFSSQESEIKNLKNRLEEKHSKQQQKVSQLNTNNKSNESFIFTLAKFSILALLYGMLFNLNFENIWGLLKSLEDLYSMIQETSQSTRFQV</sequence>
<accession>A0A9W4WXC5</accession>
<comment type="caution">
    <text evidence="3">The sequence shown here is derived from an EMBL/GenBank/DDBJ whole genome shotgun (WGS) entry which is preliminary data.</text>
</comment>
<feature type="transmembrane region" description="Helical" evidence="2">
    <location>
        <begin position="110"/>
        <end position="132"/>
    </location>
</feature>
<dbReference type="OrthoDB" id="2555519at2759"/>
<keyword evidence="2" id="KW-1133">Transmembrane helix</keyword>